<gene>
    <name evidence="3" type="ORF">CLV41_1011298</name>
</gene>
<dbReference type="GO" id="GO:0003677">
    <property type="term" value="F:DNA binding"/>
    <property type="evidence" value="ECO:0007669"/>
    <property type="project" value="UniProtKB-KW"/>
</dbReference>
<evidence type="ECO:0000313" key="3">
    <source>
        <dbReference type="EMBL" id="POF34838.1"/>
    </source>
</evidence>
<dbReference type="InterPro" id="IPR000792">
    <property type="entry name" value="Tscrpt_reg_LuxR_C"/>
</dbReference>
<dbReference type="EMBL" id="PPCN01000001">
    <property type="protein sequence ID" value="POF34838.1"/>
    <property type="molecule type" value="Genomic_DNA"/>
</dbReference>
<evidence type="ECO:0000256" key="1">
    <source>
        <dbReference type="SAM" id="MobiDB-lite"/>
    </source>
</evidence>
<feature type="domain" description="HTH luxR-type" evidence="2">
    <location>
        <begin position="263"/>
        <end position="320"/>
    </location>
</feature>
<dbReference type="Gene3D" id="1.10.10.10">
    <property type="entry name" value="Winged helix-like DNA-binding domain superfamily/Winged helix DNA-binding domain"/>
    <property type="match status" value="1"/>
</dbReference>
<dbReference type="AlphaFoldDB" id="A0A2S3V4G2"/>
<dbReference type="RefSeq" id="WP_146048520.1">
    <property type="nucleotide sequence ID" value="NZ_PPCN01000001.1"/>
</dbReference>
<sequence length="327" mass="35487">MTSGRTALQFLIAEASLFHPYCKTSIDKGRTSGGPTPETPLGRDPDGTNLSGASPEETERHQITLLSGAPGLVSPLRRTGKSTILFACLFTAHTPESIDNAIASETFATIVKALAPGLRTYLRLEQERSFSQIHRVFLSALGSPAVLINIDRDILVNTPTALDMLEELGMAAGSSSKLLVKNKEFENGLQALAADHQQPTGRETPKAQSVYITSRNGSLKRISVETVAPPPSKSGDIAPPFFLIRVTETAELSEDVETILHDHYDLSLSEAHLARYLTMTGSMNVTADHLGITRNTAKTHLRRVYEKTGVHTQLQLARLVHKLAGLF</sequence>
<comment type="caution">
    <text evidence="3">The sequence shown here is derived from an EMBL/GenBank/DDBJ whole genome shotgun (WGS) entry which is preliminary data.</text>
</comment>
<protein>
    <submittedName>
        <fullName evidence="3">DNA-binding CsgD family transcriptional regulator</fullName>
    </submittedName>
</protein>
<dbReference type="OrthoDB" id="5497412at2"/>
<dbReference type="GO" id="GO:0006355">
    <property type="term" value="P:regulation of DNA-templated transcription"/>
    <property type="evidence" value="ECO:0007669"/>
    <property type="project" value="InterPro"/>
</dbReference>
<dbReference type="SMART" id="SM00421">
    <property type="entry name" value="HTH_LUXR"/>
    <property type="match status" value="1"/>
</dbReference>
<keyword evidence="4" id="KW-1185">Reference proteome</keyword>
<proteinExistence type="predicted"/>
<keyword evidence="3" id="KW-0238">DNA-binding</keyword>
<reference evidence="3 4" key="1">
    <citation type="submission" date="2018-01" db="EMBL/GenBank/DDBJ databases">
        <title>Genomic Encyclopedia of Archaeal and Bacterial Type Strains, Phase II (KMG-II): from individual species to whole genera.</title>
        <authorList>
            <person name="Goeker M."/>
        </authorList>
    </citation>
    <scope>NUCLEOTIDE SEQUENCE [LARGE SCALE GENOMIC DNA]</scope>
    <source>
        <strain evidence="3 4">DSM 17023</strain>
    </source>
</reference>
<accession>A0A2S3V4G2</accession>
<feature type="region of interest" description="Disordered" evidence="1">
    <location>
        <begin position="26"/>
        <end position="61"/>
    </location>
</feature>
<evidence type="ECO:0000313" key="4">
    <source>
        <dbReference type="Proteomes" id="UP000236959"/>
    </source>
</evidence>
<dbReference type="SUPFAM" id="SSF46894">
    <property type="entry name" value="C-terminal effector domain of the bipartite response regulators"/>
    <property type="match status" value="1"/>
</dbReference>
<organism evidence="3 4">
    <name type="scientific">Roseibium marinum</name>
    <dbReference type="NCBI Taxonomy" id="281252"/>
    <lineage>
        <taxon>Bacteria</taxon>
        <taxon>Pseudomonadati</taxon>
        <taxon>Pseudomonadota</taxon>
        <taxon>Alphaproteobacteria</taxon>
        <taxon>Hyphomicrobiales</taxon>
        <taxon>Stappiaceae</taxon>
        <taxon>Roseibium</taxon>
    </lineage>
</organism>
<name>A0A2S3V4G2_9HYPH</name>
<dbReference type="InterPro" id="IPR036388">
    <property type="entry name" value="WH-like_DNA-bd_sf"/>
</dbReference>
<dbReference type="Proteomes" id="UP000236959">
    <property type="component" value="Unassembled WGS sequence"/>
</dbReference>
<dbReference type="InterPro" id="IPR016032">
    <property type="entry name" value="Sig_transdc_resp-reg_C-effctor"/>
</dbReference>
<evidence type="ECO:0000259" key="2">
    <source>
        <dbReference type="SMART" id="SM00421"/>
    </source>
</evidence>